<dbReference type="Gene3D" id="3.40.50.720">
    <property type="entry name" value="NAD(P)-binding Rossmann-like Domain"/>
    <property type="match status" value="1"/>
</dbReference>
<name>A0A8K0D0A9_IGNLU</name>
<dbReference type="PANTHER" id="PTHR44054">
    <property type="entry name" value="SYNAPTIC VESICLE MEMBRANE PROTEIN VAT-1 HOMOLOG-LIKE"/>
    <property type="match status" value="1"/>
</dbReference>
<dbReference type="SMART" id="SM00829">
    <property type="entry name" value="PKS_ER"/>
    <property type="match status" value="1"/>
</dbReference>
<evidence type="ECO:0000259" key="2">
    <source>
        <dbReference type="SMART" id="SM00829"/>
    </source>
</evidence>
<sequence>MEFCTKAVILKTFGSYNCLTVDKFPLPPLNKKVEVEVHYCGMNFADLYTRQGLMTDCKLPFVLGIECSGVIKNIGNDIENCSLKVGQRVLCYDYQGGMYQDIIRISPEKCYPLPDDISLEDGAAVFVNYLTAYFALFDLGNLKPNETVLIQSCAGGVGCAATQLSKTIEGVKVVGSASQTKEEAAKANGVDNVVSYDNLENQIQSIYPEGLDLIIDNQAGKSFQSLQNLLKPLGRIALIGANNIIQNDKKLSALTLLKAWWNMKEISPTSLIVNNRSVSGLHLGILAQKERTKICETLDTLFVLMREGKIKPKIDSIWPLEDVVTATKILAERCNVGKVLLSINK</sequence>
<dbReference type="InterPro" id="IPR036291">
    <property type="entry name" value="NAD(P)-bd_dom_sf"/>
</dbReference>
<feature type="domain" description="Enoyl reductase (ER)" evidence="2">
    <location>
        <begin position="14"/>
        <end position="341"/>
    </location>
</feature>
<dbReference type="CDD" id="cd08275">
    <property type="entry name" value="MDR3"/>
    <property type="match status" value="1"/>
</dbReference>
<dbReference type="OrthoDB" id="203908at2759"/>
<dbReference type="GO" id="GO:0016491">
    <property type="term" value="F:oxidoreductase activity"/>
    <property type="evidence" value="ECO:0007669"/>
    <property type="project" value="UniProtKB-KW"/>
</dbReference>
<proteinExistence type="predicted"/>
<evidence type="ECO:0000313" key="3">
    <source>
        <dbReference type="EMBL" id="KAF2897023.1"/>
    </source>
</evidence>
<organism evidence="3 4">
    <name type="scientific">Ignelater luminosus</name>
    <name type="common">Cucubano</name>
    <name type="synonym">Pyrophorus luminosus</name>
    <dbReference type="NCBI Taxonomy" id="2038154"/>
    <lineage>
        <taxon>Eukaryota</taxon>
        <taxon>Metazoa</taxon>
        <taxon>Ecdysozoa</taxon>
        <taxon>Arthropoda</taxon>
        <taxon>Hexapoda</taxon>
        <taxon>Insecta</taxon>
        <taxon>Pterygota</taxon>
        <taxon>Neoptera</taxon>
        <taxon>Endopterygota</taxon>
        <taxon>Coleoptera</taxon>
        <taxon>Polyphaga</taxon>
        <taxon>Elateriformia</taxon>
        <taxon>Elateroidea</taxon>
        <taxon>Elateridae</taxon>
        <taxon>Agrypninae</taxon>
        <taxon>Pyrophorini</taxon>
        <taxon>Ignelater</taxon>
    </lineage>
</organism>
<dbReference type="Gene3D" id="3.90.180.10">
    <property type="entry name" value="Medium-chain alcohol dehydrogenases, catalytic domain"/>
    <property type="match status" value="1"/>
</dbReference>
<gene>
    <name evidence="3" type="ORF">ILUMI_09139</name>
</gene>
<evidence type="ECO:0000313" key="4">
    <source>
        <dbReference type="Proteomes" id="UP000801492"/>
    </source>
</evidence>
<evidence type="ECO:0000256" key="1">
    <source>
        <dbReference type="ARBA" id="ARBA00023002"/>
    </source>
</evidence>
<comment type="caution">
    <text evidence="3">The sequence shown here is derived from an EMBL/GenBank/DDBJ whole genome shotgun (WGS) entry which is preliminary data.</text>
</comment>
<keyword evidence="4" id="KW-1185">Reference proteome</keyword>
<dbReference type="EMBL" id="VTPC01004522">
    <property type="protein sequence ID" value="KAF2897023.1"/>
    <property type="molecule type" value="Genomic_DNA"/>
</dbReference>
<reference evidence="3" key="1">
    <citation type="submission" date="2019-08" db="EMBL/GenBank/DDBJ databases">
        <title>The genome of the North American firefly Photinus pyralis.</title>
        <authorList>
            <consortium name="Photinus pyralis genome working group"/>
            <person name="Fallon T.R."/>
            <person name="Sander Lower S.E."/>
            <person name="Weng J.-K."/>
        </authorList>
    </citation>
    <scope>NUCLEOTIDE SEQUENCE</scope>
    <source>
        <strain evidence="3">TRF0915ILg1</strain>
        <tissue evidence="3">Whole body</tissue>
    </source>
</reference>
<dbReference type="InterPro" id="IPR013154">
    <property type="entry name" value="ADH-like_N"/>
</dbReference>
<dbReference type="SUPFAM" id="SSF51735">
    <property type="entry name" value="NAD(P)-binding Rossmann-fold domains"/>
    <property type="match status" value="1"/>
</dbReference>
<dbReference type="Pfam" id="PF08240">
    <property type="entry name" value="ADH_N"/>
    <property type="match status" value="1"/>
</dbReference>
<dbReference type="PANTHER" id="PTHR44054:SF1">
    <property type="entry name" value="SYNAPTIC VESICLE MEMBRANE PROTEIN VAT-1 HOMOLOG"/>
    <property type="match status" value="1"/>
</dbReference>
<dbReference type="InterPro" id="IPR013149">
    <property type="entry name" value="ADH-like_C"/>
</dbReference>
<dbReference type="AlphaFoldDB" id="A0A8K0D0A9"/>
<keyword evidence="1" id="KW-0560">Oxidoreductase</keyword>
<dbReference type="Proteomes" id="UP000801492">
    <property type="component" value="Unassembled WGS sequence"/>
</dbReference>
<dbReference type="InterPro" id="IPR052100">
    <property type="entry name" value="SV-ATPase_mito-regulator"/>
</dbReference>
<accession>A0A8K0D0A9</accession>
<protein>
    <recommendedName>
        <fullName evidence="2">Enoyl reductase (ER) domain-containing protein</fullName>
    </recommendedName>
</protein>
<dbReference type="Pfam" id="PF00107">
    <property type="entry name" value="ADH_zinc_N"/>
    <property type="match status" value="1"/>
</dbReference>
<dbReference type="InterPro" id="IPR020843">
    <property type="entry name" value="ER"/>
</dbReference>
<dbReference type="SUPFAM" id="SSF50129">
    <property type="entry name" value="GroES-like"/>
    <property type="match status" value="1"/>
</dbReference>
<dbReference type="InterPro" id="IPR011032">
    <property type="entry name" value="GroES-like_sf"/>
</dbReference>